<reference evidence="4" key="1">
    <citation type="journal article" date="2019" name="Int. J. Syst. Evol. Microbiol.">
        <title>The Global Catalogue of Microorganisms (GCM) 10K type strain sequencing project: providing services to taxonomists for standard genome sequencing and annotation.</title>
        <authorList>
            <consortium name="The Broad Institute Genomics Platform"/>
            <consortium name="The Broad Institute Genome Sequencing Center for Infectious Disease"/>
            <person name="Wu L."/>
            <person name="Ma J."/>
        </authorList>
    </citation>
    <scope>NUCLEOTIDE SEQUENCE [LARGE SCALE GENOMIC DNA]</scope>
    <source>
        <strain evidence="4">CGMCC 1.15399</strain>
    </source>
</reference>
<accession>A0ABW4GIV2</accession>
<evidence type="ECO:0000256" key="1">
    <source>
        <dbReference type="ARBA" id="ARBA00023002"/>
    </source>
</evidence>
<dbReference type="Pfam" id="PF01266">
    <property type="entry name" value="DAO"/>
    <property type="match status" value="1"/>
</dbReference>
<dbReference type="GO" id="GO:0016491">
    <property type="term" value="F:oxidoreductase activity"/>
    <property type="evidence" value="ECO:0007669"/>
    <property type="project" value="UniProtKB-KW"/>
</dbReference>
<keyword evidence="4" id="KW-1185">Reference proteome</keyword>
<keyword evidence="1 3" id="KW-0560">Oxidoreductase</keyword>
<dbReference type="PANTHER" id="PTHR13847:SF287">
    <property type="entry name" value="FAD-DEPENDENT OXIDOREDUCTASE DOMAIN-CONTAINING PROTEIN 1"/>
    <property type="match status" value="1"/>
</dbReference>
<organism evidence="3 4">
    <name type="scientific">Nonomuraea guangzhouensis</name>
    <dbReference type="NCBI Taxonomy" id="1291555"/>
    <lineage>
        <taxon>Bacteria</taxon>
        <taxon>Bacillati</taxon>
        <taxon>Actinomycetota</taxon>
        <taxon>Actinomycetes</taxon>
        <taxon>Streptosporangiales</taxon>
        <taxon>Streptosporangiaceae</taxon>
        <taxon>Nonomuraea</taxon>
    </lineage>
</organism>
<evidence type="ECO:0000259" key="2">
    <source>
        <dbReference type="Pfam" id="PF01266"/>
    </source>
</evidence>
<comment type="caution">
    <text evidence="3">The sequence shown here is derived from an EMBL/GenBank/DDBJ whole genome shotgun (WGS) entry which is preliminary data.</text>
</comment>
<feature type="domain" description="FAD dependent oxidoreductase" evidence="2">
    <location>
        <begin position="3"/>
        <end position="348"/>
    </location>
</feature>
<evidence type="ECO:0000313" key="4">
    <source>
        <dbReference type="Proteomes" id="UP001597097"/>
    </source>
</evidence>
<proteinExistence type="predicted"/>
<dbReference type="PANTHER" id="PTHR13847">
    <property type="entry name" value="SARCOSINE DEHYDROGENASE-RELATED"/>
    <property type="match status" value="1"/>
</dbReference>
<dbReference type="RefSeq" id="WP_219529645.1">
    <property type="nucleotide sequence ID" value="NZ_JAHKRM010000007.1"/>
</dbReference>
<dbReference type="EMBL" id="JBHUCM010000023">
    <property type="protein sequence ID" value="MFD1541042.1"/>
    <property type="molecule type" value="Genomic_DNA"/>
</dbReference>
<dbReference type="EC" id="1.-.-.-" evidence="3"/>
<sequence>MRDFLIVGGGVAGASAGYFLAESGGVTLLEMERAPGYHSTGRSAALFSEYFGNQAVRALTAASRPFLTTPPPGFTDAPLLTPRGVLTLCPAGAVDAAERFAEMLADGLSAPTPVREIDPDEVRRRCPIVRSGWYSRAMLKPAAMDIDVDALHQGFLRGIRARGGQVITSARVRGLFRRGGLWRAVTDAGEFAAPTVVNAAGAWADEVAGLAGVRPVGLRPLRRTAFLADLPGGVDATRWPMVTDVADTFYFKPESGRLLISPADATPMPPGDVRPDDLDVAIAVERLHKATTLEIRSVRHAWAGLRSAVADDTPVVGETPDAPGFVWLAALSGYGVQTAPAVGQIAAAAARRTPADAAYAHLSPERPLLDLRTWNDMERL</sequence>
<dbReference type="InterPro" id="IPR006076">
    <property type="entry name" value="FAD-dep_OxRdtase"/>
</dbReference>
<dbReference type="Proteomes" id="UP001597097">
    <property type="component" value="Unassembled WGS sequence"/>
</dbReference>
<protein>
    <submittedName>
        <fullName evidence="3">NAD(P)/FAD-dependent oxidoreductase</fullName>
        <ecNumber evidence="3">1.-.-.-</ecNumber>
    </submittedName>
</protein>
<gene>
    <name evidence="3" type="ORF">ACFSJ0_28565</name>
</gene>
<name>A0ABW4GIV2_9ACTN</name>
<evidence type="ECO:0000313" key="3">
    <source>
        <dbReference type="EMBL" id="MFD1541042.1"/>
    </source>
</evidence>